<comment type="subcellular location">
    <subcellularLocation>
        <location evidence="1 6">Nucleus</location>
    </subcellularLocation>
</comment>
<dbReference type="PANTHER" id="PTHR11037">
    <property type="entry name" value="TRANSCRIPTION FACTOR CP2"/>
    <property type="match status" value="1"/>
</dbReference>
<feature type="domain" description="Grh/CP2 DB" evidence="8">
    <location>
        <begin position="1"/>
        <end position="214"/>
    </location>
</feature>
<proteinExistence type="predicted"/>
<evidence type="ECO:0000256" key="3">
    <source>
        <dbReference type="ARBA" id="ARBA00023125"/>
    </source>
</evidence>
<dbReference type="OMA" id="ERIMIYV"/>
<keyword evidence="4" id="KW-0804">Transcription</keyword>
<protein>
    <recommendedName>
        <fullName evidence="8">Grh/CP2 DB domain-containing protein</fullName>
    </recommendedName>
</protein>
<reference evidence="10" key="1">
    <citation type="submission" date="2012-12" db="EMBL/GenBank/DDBJ databases">
        <authorList>
            <person name="Hellsten U."/>
            <person name="Grimwood J."/>
            <person name="Chapman J.A."/>
            <person name="Shapiro H."/>
            <person name="Aerts A."/>
            <person name="Otillar R.P."/>
            <person name="Terry A.Y."/>
            <person name="Boore J.L."/>
            <person name="Simakov O."/>
            <person name="Marletaz F."/>
            <person name="Cho S.-J."/>
            <person name="Edsinger-Gonzales E."/>
            <person name="Havlak P."/>
            <person name="Kuo D.-H."/>
            <person name="Larsson T."/>
            <person name="Lv J."/>
            <person name="Arendt D."/>
            <person name="Savage R."/>
            <person name="Osoegawa K."/>
            <person name="de Jong P."/>
            <person name="Lindberg D.R."/>
            <person name="Seaver E.C."/>
            <person name="Weisblat D.A."/>
            <person name="Putnam N.H."/>
            <person name="Grigoriev I.V."/>
            <person name="Rokhsar D.S."/>
        </authorList>
    </citation>
    <scope>NUCLEOTIDE SEQUENCE</scope>
    <source>
        <strain evidence="10">I ESC-2004</strain>
    </source>
</reference>
<dbReference type="OrthoDB" id="7680836at2759"/>
<sequence>MVVFREEKPGQDDAKAWDFWYSRQHSIKMRILDYGMKLFMHNIIMGEYSNNYNMSLRLKVSFSEGVVAQYIEETAHNAVAIRWNPLDKPAKINIAINCLSTDFSNQKGVKGLPLHLQIDTFEDTSSATPIHRGYCQVKVFCDKGAERKTRDEERRKDKSKPDGMSLTAACEEGLIAPSISAGRRTRTDDVFHPPTEVSDFYGMAELSKQPLLFTPTADPGELTSTRPRSSSLGESGIGERSKFFIIPLRFFLTQYLSSSAVRERGARNCVHCPAAASTDDPGPFGSNQREISNIRIQVFQAFEERVSRKILVKMDENILKHYSNESAFIISMQKTEAGVNNMDSYDITLSEIDIK</sequence>
<evidence type="ECO:0000256" key="2">
    <source>
        <dbReference type="ARBA" id="ARBA00023015"/>
    </source>
</evidence>
<dbReference type="PROSITE" id="PS51968">
    <property type="entry name" value="GRH_CP2_DB"/>
    <property type="match status" value="1"/>
</dbReference>
<dbReference type="PANTHER" id="PTHR11037:SF20">
    <property type="entry name" value="PROTEIN GRAINYHEAD"/>
    <property type="match status" value="1"/>
</dbReference>
<name>X1ZYA2_CAPTE</name>
<evidence type="ECO:0000256" key="5">
    <source>
        <dbReference type="ARBA" id="ARBA00023242"/>
    </source>
</evidence>
<evidence type="ECO:0000256" key="1">
    <source>
        <dbReference type="ARBA" id="ARBA00004123"/>
    </source>
</evidence>
<dbReference type="Pfam" id="PF25416">
    <property type="entry name" value="GRHL1_C"/>
    <property type="match status" value="1"/>
</dbReference>
<evidence type="ECO:0000313" key="9">
    <source>
        <dbReference type="EnsemblMetazoa" id="CapteP198092"/>
    </source>
</evidence>
<keyword evidence="3 6" id="KW-0238">DNA-binding</keyword>
<dbReference type="InterPro" id="IPR040167">
    <property type="entry name" value="TF_CP2-like"/>
</dbReference>
<dbReference type="Pfam" id="PF04516">
    <property type="entry name" value="CP2"/>
    <property type="match status" value="1"/>
</dbReference>
<dbReference type="HOGENOM" id="CLU_021156_0_1_1"/>
<dbReference type="GO" id="GO:0005634">
    <property type="term" value="C:nucleus"/>
    <property type="evidence" value="ECO:0007669"/>
    <property type="project" value="UniProtKB-SubCell"/>
</dbReference>
<reference evidence="10" key="2">
    <citation type="journal article" date="2013" name="Nature">
        <title>Insights into bilaterian evolution from three spiralian genomes.</title>
        <authorList>
            <person name="Simakov O."/>
            <person name="Marletaz F."/>
            <person name="Cho S.J."/>
            <person name="Edsinger-Gonzales E."/>
            <person name="Havlak P."/>
            <person name="Hellsten U."/>
            <person name="Kuo D.H."/>
            <person name="Larsson T."/>
            <person name="Lv J."/>
            <person name="Arendt D."/>
            <person name="Savage R."/>
            <person name="Osoegawa K."/>
            <person name="de Jong P."/>
            <person name="Grimwood J."/>
            <person name="Chapman J.A."/>
            <person name="Shapiro H."/>
            <person name="Aerts A."/>
            <person name="Otillar R.P."/>
            <person name="Terry A.Y."/>
            <person name="Boore J.L."/>
            <person name="Grigoriev I.V."/>
            <person name="Lindberg D.R."/>
            <person name="Seaver E.C."/>
            <person name="Weisblat D.A."/>
            <person name="Putnam N.H."/>
            <person name="Rokhsar D.S."/>
        </authorList>
    </citation>
    <scope>NUCLEOTIDE SEQUENCE</scope>
    <source>
        <strain evidence="10">I ESC-2004</strain>
    </source>
</reference>
<reference evidence="9" key="3">
    <citation type="submission" date="2015-06" db="UniProtKB">
        <authorList>
            <consortium name="EnsemblMetazoa"/>
        </authorList>
    </citation>
    <scope>IDENTIFICATION</scope>
</reference>
<organism evidence="9 10">
    <name type="scientific">Capitella teleta</name>
    <name type="common">Polychaete worm</name>
    <dbReference type="NCBI Taxonomy" id="283909"/>
    <lineage>
        <taxon>Eukaryota</taxon>
        <taxon>Metazoa</taxon>
        <taxon>Spiralia</taxon>
        <taxon>Lophotrochozoa</taxon>
        <taxon>Annelida</taxon>
        <taxon>Polychaeta</taxon>
        <taxon>Sedentaria</taxon>
        <taxon>Scolecida</taxon>
        <taxon>Capitellidae</taxon>
        <taxon>Capitella</taxon>
    </lineage>
</organism>
<dbReference type="EnsemblMetazoa" id="CapteT198092">
    <property type="protein sequence ID" value="CapteP198092"/>
    <property type="gene ID" value="CapteG198092"/>
</dbReference>
<evidence type="ECO:0000259" key="8">
    <source>
        <dbReference type="PROSITE" id="PS51968"/>
    </source>
</evidence>
<dbReference type="InterPro" id="IPR057520">
    <property type="entry name" value="GRHL1/CP2_C"/>
</dbReference>
<evidence type="ECO:0000256" key="7">
    <source>
        <dbReference type="SAM" id="MobiDB-lite"/>
    </source>
</evidence>
<feature type="compositionally biased region" description="Polar residues" evidence="7">
    <location>
        <begin position="222"/>
        <end position="233"/>
    </location>
</feature>
<evidence type="ECO:0000313" key="10">
    <source>
        <dbReference type="Proteomes" id="UP000014760"/>
    </source>
</evidence>
<keyword evidence="5 6" id="KW-0539">Nucleus</keyword>
<dbReference type="AlphaFoldDB" id="X1ZYA2"/>
<evidence type="ECO:0000256" key="4">
    <source>
        <dbReference type="ARBA" id="ARBA00023163"/>
    </source>
</evidence>
<dbReference type="InterPro" id="IPR007604">
    <property type="entry name" value="CP2"/>
</dbReference>
<evidence type="ECO:0000256" key="6">
    <source>
        <dbReference type="PROSITE-ProRule" id="PRU01313"/>
    </source>
</evidence>
<dbReference type="EMBL" id="AMQN01000154">
    <property type="status" value="NOT_ANNOTATED_CDS"/>
    <property type="molecule type" value="Genomic_DNA"/>
</dbReference>
<dbReference type="GO" id="GO:0001228">
    <property type="term" value="F:DNA-binding transcription activator activity, RNA polymerase II-specific"/>
    <property type="evidence" value="ECO:0007669"/>
    <property type="project" value="TreeGrafter"/>
</dbReference>
<keyword evidence="2" id="KW-0805">Transcription regulation</keyword>
<feature type="region of interest" description="Disordered" evidence="7">
    <location>
        <begin position="213"/>
        <end position="235"/>
    </location>
</feature>
<keyword evidence="10" id="KW-1185">Reference proteome</keyword>
<accession>X1ZYA2</accession>
<dbReference type="GO" id="GO:0000978">
    <property type="term" value="F:RNA polymerase II cis-regulatory region sequence-specific DNA binding"/>
    <property type="evidence" value="ECO:0007669"/>
    <property type="project" value="TreeGrafter"/>
</dbReference>
<dbReference type="Proteomes" id="UP000014760">
    <property type="component" value="Unassembled WGS sequence"/>
</dbReference>